<sequence length="268" mass="30123">GVPLLFSGGSGGVGSLGTLRKNRDDLQAEVAKKKAQLALAAEAADPMARFQRRSLPTDRELAGSLYQEWLREKVTGAGLRVTNFDPSEPQSGRGAYWKYRFTILARGTLEQITRFLYRFYSADHLHQIRRLTFKPIEDSDQLNLVIFVEALSLPGADHQDELSAETSKRLKLPESDDREGDYVRDIVRRKMEEGRDGGEARFVESGGLFAAYQPPRRKVEVVVQKAPDPPPPRPPGFDLTKYTYVTSIVEVDGRPQVWLDVRPKKGPQ</sequence>
<accession>X0WJG4</accession>
<dbReference type="Gene3D" id="3.30.70.60">
    <property type="match status" value="1"/>
</dbReference>
<protein>
    <submittedName>
        <fullName evidence="2">Uncharacterized protein</fullName>
    </submittedName>
</protein>
<evidence type="ECO:0000256" key="1">
    <source>
        <dbReference type="SAM" id="Coils"/>
    </source>
</evidence>
<feature type="non-terminal residue" evidence="2">
    <location>
        <position position="268"/>
    </location>
</feature>
<dbReference type="EMBL" id="BARS01024905">
    <property type="protein sequence ID" value="GAG12831.1"/>
    <property type="molecule type" value="Genomic_DNA"/>
</dbReference>
<reference evidence="2" key="1">
    <citation type="journal article" date="2014" name="Front. Microbiol.">
        <title>High frequency of phylogenetically diverse reductive dehalogenase-homologous genes in deep subseafloor sedimentary metagenomes.</title>
        <authorList>
            <person name="Kawai M."/>
            <person name="Futagami T."/>
            <person name="Toyoda A."/>
            <person name="Takaki Y."/>
            <person name="Nishi S."/>
            <person name="Hori S."/>
            <person name="Arai W."/>
            <person name="Tsubouchi T."/>
            <person name="Morono Y."/>
            <person name="Uchiyama I."/>
            <person name="Ito T."/>
            <person name="Fujiyama A."/>
            <person name="Inagaki F."/>
            <person name="Takami H."/>
        </authorList>
    </citation>
    <scope>NUCLEOTIDE SEQUENCE</scope>
    <source>
        <strain evidence="2">Expedition CK06-06</strain>
    </source>
</reference>
<evidence type="ECO:0000313" key="2">
    <source>
        <dbReference type="EMBL" id="GAG12831.1"/>
    </source>
</evidence>
<feature type="non-terminal residue" evidence="2">
    <location>
        <position position="1"/>
    </location>
</feature>
<organism evidence="2">
    <name type="scientific">marine sediment metagenome</name>
    <dbReference type="NCBI Taxonomy" id="412755"/>
    <lineage>
        <taxon>unclassified sequences</taxon>
        <taxon>metagenomes</taxon>
        <taxon>ecological metagenomes</taxon>
    </lineage>
</organism>
<comment type="caution">
    <text evidence="2">The sequence shown here is derived from an EMBL/GenBank/DDBJ whole genome shotgun (WGS) entry which is preliminary data.</text>
</comment>
<proteinExistence type="predicted"/>
<keyword evidence="1" id="KW-0175">Coiled coil</keyword>
<feature type="coiled-coil region" evidence="1">
    <location>
        <begin position="16"/>
        <end position="43"/>
    </location>
</feature>
<gene>
    <name evidence="2" type="ORF">S01H1_39462</name>
</gene>
<dbReference type="InterPro" id="IPR014717">
    <property type="entry name" value="Transl_elong_EF1B/ribsomal_bS6"/>
</dbReference>
<name>X0WJG4_9ZZZZ</name>
<dbReference type="AlphaFoldDB" id="X0WJG4"/>